<keyword evidence="1" id="KW-1133">Transmembrane helix</keyword>
<keyword evidence="1" id="KW-0472">Membrane</keyword>
<dbReference type="AlphaFoldDB" id="A0A6G0U9M5"/>
<gene>
    <name evidence="2" type="ORF">AGLY_000469</name>
</gene>
<comment type="caution">
    <text evidence="2">The sequence shown here is derived from an EMBL/GenBank/DDBJ whole genome shotgun (WGS) entry which is preliminary data.</text>
</comment>
<dbReference type="EMBL" id="VYZN01000001">
    <property type="protein sequence ID" value="KAE9544926.1"/>
    <property type="molecule type" value="Genomic_DNA"/>
</dbReference>
<evidence type="ECO:0000313" key="2">
    <source>
        <dbReference type="EMBL" id="KAE9544926.1"/>
    </source>
</evidence>
<accession>A0A6G0U9M5</accession>
<keyword evidence="3" id="KW-1185">Reference proteome</keyword>
<evidence type="ECO:0000256" key="1">
    <source>
        <dbReference type="SAM" id="Phobius"/>
    </source>
</evidence>
<protein>
    <submittedName>
        <fullName evidence="2">Uncharacterized protein</fullName>
    </submittedName>
</protein>
<evidence type="ECO:0000313" key="3">
    <source>
        <dbReference type="Proteomes" id="UP000475862"/>
    </source>
</evidence>
<dbReference type="Proteomes" id="UP000475862">
    <property type="component" value="Unassembled WGS sequence"/>
</dbReference>
<name>A0A6G0U9M5_APHGL</name>
<feature type="transmembrane region" description="Helical" evidence="1">
    <location>
        <begin position="12"/>
        <end position="28"/>
    </location>
</feature>
<proteinExistence type="predicted"/>
<organism evidence="2 3">
    <name type="scientific">Aphis glycines</name>
    <name type="common">Soybean aphid</name>
    <dbReference type="NCBI Taxonomy" id="307491"/>
    <lineage>
        <taxon>Eukaryota</taxon>
        <taxon>Metazoa</taxon>
        <taxon>Ecdysozoa</taxon>
        <taxon>Arthropoda</taxon>
        <taxon>Hexapoda</taxon>
        <taxon>Insecta</taxon>
        <taxon>Pterygota</taxon>
        <taxon>Neoptera</taxon>
        <taxon>Paraneoptera</taxon>
        <taxon>Hemiptera</taxon>
        <taxon>Sternorrhyncha</taxon>
        <taxon>Aphidomorpha</taxon>
        <taxon>Aphidoidea</taxon>
        <taxon>Aphididae</taxon>
        <taxon>Aphidini</taxon>
        <taxon>Aphis</taxon>
        <taxon>Aphis</taxon>
    </lineage>
</organism>
<sequence length="261" mass="30374">MPNMPIYYNNKHFQIFLPANAIIILVMFKTRYHTKGQMSTINNNFIWFCVSINYLPVLHMSGSSSVLSPQSSSPSHIHASGTHFPLPQVCCRRCYDVQVSFFAKLHYKLQNQIYSDEVIKSCKYSSPSQAYLKGSEQTHIRDVYTILKYNCSCVDKPVQTITQGRSNRVYCIEGRLTSLQLKYQVKHIISINELSHNCTEPITLFQFPIINQQCNTYIKRVYESFKYQPQKSFAVRKRYKPSLNADCKKFIKFFKSLLELA</sequence>
<reference evidence="2 3" key="1">
    <citation type="submission" date="2019-08" db="EMBL/GenBank/DDBJ databases">
        <title>The genome of the soybean aphid Biotype 1, its phylome, world population structure and adaptation to the North American continent.</title>
        <authorList>
            <person name="Giordano R."/>
            <person name="Donthu R.K."/>
            <person name="Hernandez A.G."/>
            <person name="Wright C.L."/>
            <person name="Zimin A.V."/>
        </authorList>
    </citation>
    <scope>NUCLEOTIDE SEQUENCE [LARGE SCALE GENOMIC DNA]</scope>
    <source>
        <tissue evidence="2">Whole aphids</tissue>
    </source>
</reference>
<keyword evidence="1" id="KW-0812">Transmembrane</keyword>